<gene>
    <name evidence="1" type="ORF">M422DRAFT_269593</name>
</gene>
<dbReference type="HOGENOM" id="CLU_1435262_0_0_1"/>
<evidence type="ECO:0000313" key="2">
    <source>
        <dbReference type="Proteomes" id="UP000054279"/>
    </source>
</evidence>
<dbReference type="EMBL" id="KN837291">
    <property type="protein sequence ID" value="KIJ29070.1"/>
    <property type="molecule type" value="Genomic_DNA"/>
</dbReference>
<evidence type="ECO:0000313" key="1">
    <source>
        <dbReference type="EMBL" id="KIJ29070.1"/>
    </source>
</evidence>
<sequence>MSYSVRFLQINSCPSRGSSIPSPSLSSSLSSLPSLVSPIPLTVVRILDTLESTQRRLDTKSPASIHAKAQVMQSIEVRMGGAQAAIRYGRPIKSRTCVALVTAEYGEESRGDGGRRSLVSWRAGDRTYDLELEYAARLNPSRANIANPSSLLLHSVNTAHRPFNPPNKDSAYPSITLTHPYESTNFVIP</sequence>
<name>A0A0C9UV63_SPHS4</name>
<dbReference type="AlphaFoldDB" id="A0A0C9UV63"/>
<protein>
    <submittedName>
        <fullName evidence="1">Uncharacterized protein</fullName>
    </submittedName>
</protein>
<keyword evidence="2" id="KW-1185">Reference proteome</keyword>
<proteinExistence type="predicted"/>
<accession>A0A0C9UV63</accession>
<organism evidence="1 2">
    <name type="scientific">Sphaerobolus stellatus (strain SS14)</name>
    <dbReference type="NCBI Taxonomy" id="990650"/>
    <lineage>
        <taxon>Eukaryota</taxon>
        <taxon>Fungi</taxon>
        <taxon>Dikarya</taxon>
        <taxon>Basidiomycota</taxon>
        <taxon>Agaricomycotina</taxon>
        <taxon>Agaricomycetes</taxon>
        <taxon>Phallomycetidae</taxon>
        <taxon>Geastrales</taxon>
        <taxon>Sphaerobolaceae</taxon>
        <taxon>Sphaerobolus</taxon>
    </lineage>
</organism>
<dbReference type="Proteomes" id="UP000054279">
    <property type="component" value="Unassembled WGS sequence"/>
</dbReference>
<reference evidence="1 2" key="1">
    <citation type="submission" date="2014-06" db="EMBL/GenBank/DDBJ databases">
        <title>Evolutionary Origins and Diversification of the Mycorrhizal Mutualists.</title>
        <authorList>
            <consortium name="DOE Joint Genome Institute"/>
            <consortium name="Mycorrhizal Genomics Consortium"/>
            <person name="Kohler A."/>
            <person name="Kuo A."/>
            <person name="Nagy L.G."/>
            <person name="Floudas D."/>
            <person name="Copeland A."/>
            <person name="Barry K.W."/>
            <person name="Cichocki N."/>
            <person name="Veneault-Fourrey C."/>
            <person name="LaButti K."/>
            <person name="Lindquist E.A."/>
            <person name="Lipzen A."/>
            <person name="Lundell T."/>
            <person name="Morin E."/>
            <person name="Murat C."/>
            <person name="Riley R."/>
            <person name="Ohm R."/>
            <person name="Sun H."/>
            <person name="Tunlid A."/>
            <person name="Henrissat B."/>
            <person name="Grigoriev I.V."/>
            <person name="Hibbett D.S."/>
            <person name="Martin F."/>
        </authorList>
    </citation>
    <scope>NUCLEOTIDE SEQUENCE [LARGE SCALE GENOMIC DNA]</scope>
    <source>
        <strain evidence="1 2">SS14</strain>
    </source>
</reference>